<accession>A0A822AUN5</accession>
<evidence type="ECO:0000259" key="6">
    <source>
        <dbReference type="Pfam" id="PF16575"/>
    </source>
</evidence>
<dbReference type="EMBL" id="CAJOBR010033983">
    <property type="protein sequence ID" value="CAF5005297.1"/>
    <property type="molecule type" value="Genomic_DNA"/>
</dbReference>
<sequence length="206" mass="23554">MISLSDIKSFISDAQLAENALINIQKKGGDILLLRKEPNNNSLFIQTIREHQSYRIFFSEEYKLPGINKWMQLEQDLYIRLIETTDQTAVIPREEFISITDKIIKRWLNEANEDVPFVVLTCGEKDMGKSTFTRYLINRALDHINSTFGLTYFDCDIGQCEFTIGGCLSYTDIETPLLGPPCSHIKSNAKSDRLLYYGFVSPQPAP</sequence>
<reference evidence="7" key="1">
    <citation type="submission" date="2021-02" db="EMBL/GenBank/DDBJ databases">
        <authorList>
            <person name="Nowell W R."/>
        </authorList>
    </citation>
    <scope>NUCLEOTIDE SEQUENCE</scope>
</reference>
<dbReference type="GO" id="GO:0051731">
    <property type="term" value="F:polynucleotide 5'-hydroxyl-kinase activity"/>
    <property type="evidence" value="ECO:0007669"/>
    <property type="project" value="InterPro"/>
</dbReference>
<evidence type="ECO:0000256" key="3">
    <source>
        <dbReference type="ARBA" id="ARBA00022741"/>
    </source>
</evidence>
<evidence type="ECO:0000313" key="7">
    <source>
        <dbReference type="EMBL" id="CAF5005297.1"/>
    </source>
</evidence>
<evidence type="ECO:0000256" key="4">
    <source>
        <dbReference type="ARBA" id="ARBA00022777"/>
    </source>
</evidence>
<keyword evidence="3" id="KW-0547">Nucleotide-binding</keyword>
<gene>
    <name evidence="7" type="ORF">QYT958_LOCUS38556</name>
</gene>
<name>A0A822AUN5_9BILA</name>
<dbReference type="GO" id="GO:0000448">
    <property type="term" value="P:cleavage in ITS2 between 5.8S rRNA and LSU-rRNA of tricistronic rRNA transcript (SSU-rRNA, 5.8S rRNA, LSU-rRNA)"/>
    <property type="evidence" value="ECO:0007669"/>
    <property type="project" value="TreeGrafter"/>
</dbReference>
<dbReference type="AlphaFoldDB" id="A0A822AUN5"/>
<dbReference type="InterPro" id="IPR045116">
    <property type="entry name" value="Clp1/Grc3"/>
</dbReference>
<keyword evidence="2" id="KW-0808">Transferase</keyword>
<dbReference type="GO" id="GO:0005524">
    <property type="term" value="F:ATP binding"/>
    <property type="evidence" value="ECO:0007669"/>
    <property type="project" value="UniProtKB-KW"/>
</dbReference>
<organism evidence="7 8">
    <name type="scientific">Rotaria socialis</name>
    <dbReference type="NCBI Taxonomy" id="392032"/>
    <lineage>
        <taxon>Eukaryota</taxon>
        <taxon>Metazoa</taxon>
        <taxon>Spiralia</taxon>
        <taxon>Gnathifera</taxon>
        <taxon>Rotifera</taxon>
        <taxon>Eurotatoria</taxon>
        <taxon>Bdelloidea</taxon>
        <taxon>Philodinida</taxon>
        <taxon>Philodinidae</taxon>
        <taxon>Rotaria</taxon>
    </lineage>
</organism>
<feature type="non-terminal residue" evidence="7">
    <location>
        <position position="1"/>
    </location>
</feature>
<keyword evidence="5" id="KW-0067">ATP-binding</keyword>
<evidence type="ECO:0000256" key="5">
    <source>
        <dbReference type="ARBA" id="ARBA00022840"/>
    </source>
</evidence>
<keyword evidence="4" id="KW-0418">Kinase</keyword>
<dbReference type="InterPro" id="IPR027417">
    <property type="entry name" value="P-loop_NTPase"/>
</dbReference>
<evidence type="ECO:0000256" key="2">
    <source>
        <dbReference type="ARBA" id="ARBA00022679"/>
    </source>
</evidence>
<comment type="caution">
    <text evidence="7">The sequence shown here is derived from an EMBL/GenBank/DDBJ whole genome shotgun (WGS) entry which is preliminary data.</text>
</comment>
<feature type="domain" description="Clp1 P-loop" evidence="6">
    <location>
        <begin position="123"/>
        <end position="204"/>
    </location>
</feature>
<dbReference type="PANTHER" id="PTHR12755">
    <property type="entry name" value="CLEAVAGE/POLYADENYLATION FACTOR IA SUBUNIT CLP1P"/>
    <property type="match status" value="1"/>
</dbReference>
<dbReference type="Proteomes" id="UP000663848">
    <property type="component" value="Unassembled WGS sequence"/>
</dbReference>
<dbReference type="GO" id="GO:0005634">
    <property type="term" value="C:nucleus"/>
    <property type="evidence" value="ECO:0007669"/>
    <property type="project" value="TreeGrafter"/>
</dbReference>
<evidence type="ECO:0000313" key="8">
    <source>
        <dbReference type="Proteomes" id="UP000663848"/>
    </source>
</evidence>
<evidence type="ECO:0000256" key="1">
    <source>
        <dbReference type="ARBA" id="ARBA00011003"/>
    </source>
</evidence>
<dbReference type="Gene3D" id="3.40.50.300">
    <property type="entry name" value="P-loop containing nucleotide triphosphate hydrolases"/>
    <property type="match status" value="1"/>
</dbReference>
<comment type="similarity">
    <text evidence="1">Belongs to the Clp1 family. NOL9/GRC3 subfamily.</text>
</comment>
<proteinExistence type="inferred from homology"/>
<dbReference type="InterPro" id="IPR032319">
    <property type="entry name" value="CLP1_P"/>
</dbReference>
<dbReference type="Pfam" id="PF16575">
    <property type="entry name" value="CLP1_P"/>
    <property type="match status" value="1"/>
</dbReference>
<protein>
    <recommendedName>
        <fullName evidence="6">Clp1 P-loop domain-containing protein</fullName>
    </recommendedName>
</protein>
<dbReference type="PANTHER" id="PTHR12755:SF3">
    <property type="entry name" value="POLYNUCLEOTIDE 5'-HYDROXYL-KINASE NOL9"/>
    <property type="match status" value="1"/>
</dbReference>